<dbReference type="OrthoDB" id="3797976at2759"/>
<proteinExistence type="predicted"/>
<dbReference type="EMBL" id="MU001494">
    <property type="protein sequence ID" value="KAF2449261.1"/>
    <property type="molecule type" value="Genomic_DNA"/>
</dbReference>
<feature type="region of interest" description="Disordered" evidence="1">
    <location>
        <begin position="54"/>
        <end position="78"/>
    </location>
</feature>
<dbReference type="Proteomes" id="UP000799764">
    <property type="component" value="Unassembled WGS sequence"/>
</dbReference>
<evidence type="ECO:0000313" key="2">
    <source>
        <dbReference type="EMBL" id="KAF2449261.1"/>
    </source>
</evidence>
<reference evidence="2" key="1">
    <citation type="journal article" date="2020" name="Stud. Mycol.">
        <title>101 Dothideomycetes genomes: a test case for predicting lifestyles and emergence of pathogens.</title>
        <authorList>
            <person name="Haridas S."/>
            <person name="Albert R."/>
            <person name="Binder M."/>
            <person name="Bloem J."/>
            <person name="Labutti K."/>
            <person name="Salamov A."/>
            <person name="Andreopoulos B."/>
            <person name="Baker S."/>
            <person name="Barry K."/>
            <person name="Bills G."/>
            <person name="Bluhm B."/>
            <person name="Cannon C."/>
            <person name="Castanera R."/>
            <person name="Culley D."/>
            <person name="Daum C."/>
            <person name="Ezra D."/>
            <person name="Gonzalez J."/>
            <person name="Henrissat B."/>
            <person name="Kuo A."/>
            <person name="Liang C."/>
            <person name="Lipzen A."/>
            <person name="Lutzoni F."/>
            <person name="Magnuson J."/>
            <person name="Mondo S."/>
            <person name="Nolan M."/>
            <person name="Ohm R."/>
            <person name="Pangilinan J."/>
            <person name="Park H.-J."/>
            <person name="Ramirez L."/>
            <person name="Alfaro M."/>
            <person name="Sun H."/>
            <person name="Tritt A."/>
            <person name="Yoshinaga Y."/>
            <person name="Zwiers L.-H."/>
            <person name="Turgeon B."/>
            <person name="Goodwin S."/>
            <person name="Spatafora J."/>
            <person name="Crous P."/>
            <person name="Grigoriev I."/>
        </authorList>
    </citation>
    <scope>NUCLEOTIDE SEQUENCE</scope>
    <source>
        <strain evidence="2">CBS 690.94</strain>
    </source>
</reference>
<organism evidence="2 3">
    <name type="scientific">Karstenula rhodostoma CBS 690.94</name>
    <dbReference type="NCBI Taxonomy" id="1392251"/>
    <lineage>
        <taxon>Eukaryota</taxon>
        <taxon>Fungi</taxon>
        <taxon>Dikarya</taxon>
        <taxon>Ascomycota</taxon>
        <taxon>Pezizomycotina</taxon>
        <taxon>Dothideomycetes</taxon>
        <taxon>Pleosporomycetidae</taxon>
        <taxon>Pleosporales</taxon>
        <taxon>Massarineae</taxon>
        <taxon>Didymosphaeriaceae</taxon>
        <taxon>Karstenula</taxon>
    </lineage>
</organism>
<comment type="caution">
    <text evidence="2">The sequence shown here is derived from an EMBL/GenBank/DDBJ whole genome shotgun (WGS) entry which is preliminary data.</text>
</comment>
<evidence type="ECO:0000256" key="1">
    <source>
        <dbReference type="SAM" id="MobiDB-lite"/>
    </source>
</evidence>
<accession>A0A9P4PUY2</accession>
<feature type="compositionally biased region" description="Basic and acidic residues" evidence="1">
    <location>
        <begin position="55"/>
        <end position="68"/>
    </location>
</feature>
<sequence length="290" mass="32629">MGTRQKRNIQFIVVSDPTNATSTNSPQKAHSHAARIAHARTRLARTAEYNARRSYKADVPVDDKDRYQSKSGSATRLQLQLRSVPSPLRSMSADRRDPFNSSATDLSPIECFLLDHYAQVVVPTLNIQCRNLKDLGESTERMLREWVRLALTDAVILQGILLAACRHLIERGYQVWRFEELAAGYKVRCLRDVIDAIGSEDLDMDVTFARIFTLANDEIWLGNLDMFRRHAAGAIKLVVMHGGPGRLGLNGYLQSLFRIVLDKEEALREESKPCAGLTGGIDRLRDILIN</sequence>
<feature type="compositionally biased region" description="Polar residues" evidence="1">
    <location>
        <begin position="69"/>
        <end position="78"/>
    </location>
</feature>
<protein>
    <submittedName>
        <fullName evidence="2">Uncharacterized protein</fullName>
    </submittedName>
</protein>
<evidence type="ECO:0000313" key="3">
    <source>
        <dbReference type="Proteomes" id="UP000799764"/>
    </source>
</evidence>
<gene>
    <name evidence="2" type="ORF">P171DRAFT_516997</name>
</gene>
<dbReference type="PANTHER" id="PTHR37540">
    <property type="entry name" value="TRANSCRIPTION FACTOR (ACR-2), PUTATIVE-RELATED-RELATED"/>
    <property type="match status" value="1"/>
</dbReference>
<name>A0A9P4PUY2_9PLEO</name>
<keyword evidence="3" id="KW-1185">Reference proteome</keyword>
<dbReference type="AlphaFoldDB" id="A0A9P4PUY2"/>
<dbReference type="PANTHER" id="PTHR37540:SF5">
    <property type="entry name" value="TRANSCRIPTION FACTOR DOMAIN-CONTAINING PROTEIN"/>
    <property type="match status" value="1"/>
</dbReference>